<dbReference type="GO" id="GO:0016020">
    <property type="term" value="C:membrane"/>
    <property type="evidence" value="ECO:0007669"/>
    <property type="project" value="InterPro"/>
</dbReference>
<protein>
    <recommendedName>
        <fullName evidence="6">Signal transduction histidine kinase internal region domain-containing protein</fullName>
    </recommendedName>
</protein>
<dbReference type="Pfam" id="PF07695">
    <property type="entry name" value="7TMR-DISM_7TM"/>
    <property type="match status" value="1"/>
</dbReference>
<dbReference type="KEGG" id="mut:GVT53_17765"/>
<accession>A0A6G7J7N7</accession>
<dbReference type="RefSeq" id="WP_166249825.1">
    <property type="nucleotide sequence ID" value="NZ_CP049616.1"/>
</dbReference>
<dbReference type="EMBL" id="CP049616">
    <property type="protein sequence ID" value="QII46452.1"/>
    <property type="molecule type" value="Genomic_DNA"/>
</dbReference>
<gene>
    <name evidence="4" type="ORF">GVT53_17765</name>
</gene>
<dbReference type="InterPro" id="IPR036890">
    <property type="entry name" value="HATPase_C_sf"/>
</dbReference>
<keyword evidence="1" id="KW-0472">Membrane</keyword>
<dbReference type="InterPro" id="IPR011623">
    <property type="entry name" value="7TMR_DISM_rcpt_extracell_dom1"/>
</dbReference>
<feature type="transmembrane region" description="Helical" evidence="1">
    <location>
        <begin position="251"/>
        <end position="271"/>
    </location>
</feature>
<name>A0A6G7J7N7_9FLAO</name>
<keyword evidence="1" id="KW-1133">Transmembrane helix</keyword>
<dbReference type="AlphaFoldDB" id="A0A6G7J7N7"/>
<feature type="domain" description="7TM-DISM receptor extracellular" evidence="3">
    <location>
        <begin position="192"/>
        <end position="394"/>
    </location>
</feature>
<reference evidence="4 5" key="1">
    <citation type="submission" date="2020-02" db="EMBL/GenBank/DDBJ databases">
        <title>Complete genome of Muricauda sp. 501str8.</title>
        <authorList>
            <person name="Dong B."/>
            <person name="Zhu S."/>
            <person name="Yang J."/>
            <person name="Chen J."/>
        </authorList>
    </citation>
    <scope>NUCLEOTIDE SEQUENCE [LARGE SCALE GENOMIC DNA]</scope>
    <source>
        <strain evidence="4 5">501str8</strain>
    </source>
</reference>
<dbReference type="InterPro" id="IPR010559">
    <property type="entry name" value="Sig_transdc_His_kin_internal"/>
</dbReference>
<dbReference type="InterPro" id="IPR050640">
    <property type="entry name" value="Bact_2-comp_sensor_kinase"/>
</dbReference>
<feature type="transmembrane region" description="Helical" evidence="1">
    <location>
        <begin position="341"/>
        <end position="362"/>
    </location>
</feature>
<evidence type="ECO:0000259" key="3">
    <source>
        <dbReference type="Pfam" id="PF07695"/>
    </source>
</evidence>
<dbReference type="Pfam" id="PF06580">
    <property type="entry name" value="His_kinase"/>
    <property type="match status" value="1"/>
</dbReference>
<dbReference type="SUPFAM" id="SSF55874">
    <property type="entry name" value="ATPase domain of HSP90 chaperone/DNA topoisomerase II/histidine kinase"/>
    <property type="match status" value="1"/>
</dbReference>
<dbReference type="Gene3D" id="3.30.565.10">
    <property type="entry name" value="Histidine kinase-like ATPase, C-terminal domain"/>
    <property type="match status" value="1"/>
</dbReference>
<feature type="transmembrane region" description="Helical" evidence="1">
    <location>
        <begin position="374"/>
        <end position="394"/>
    </location>
</feature>
<feature type="transmembrane region" description="Helical" evidence="1">
    <location>
        <begin position="191"/>
        <end position="211"/>
    </location>
</feature>
<evidence type="ECO:0008006" key="6">
    <source>
        <dbReference type="Google" id="ProtNLM"/>
    </source>
</evidence>
<evidence type="ECO:0000313" key="5">
    <source>
        <dbReference type="Proteomes" id="UP000502928"/>
    </source>
</evidence>
<organism evidence="4 5">
    <name type="scientific">Flagellimonas oceani</name>
    <dbReference type="NCBI Taxonomy" id="2698672"/>
    <lineage>
        <taxon>Bacteria</taxon>
        <taxon>Pseudomonadati</taxon>
        <taxon>Bacteroidota</taxon>
        <taxon>Flavobacteriia</taxon>
        <taxon>Flavobacteriales</taxon>
        <taxon>Flavobacteriaceae</taxon>
        <taxon>Flagellimonas</taxon>
    </lineage>
</organism>
<keyword evidence="1" id="KW-0812">Transmembrane</keyword>
<dbReference type="PANTHER" id="PTHR34220:SF7">
    <property type="entry name" value="SENSOR HISTIDINE KINASE YPDA"/>
    <property type="match status" value="1"/>
</dbReference>
<feature type="transmembrane region" description="Helical" evidence="1">
    <location>
        <begin position="218"/>
        <end position="239"/>
    </location>
</feature>
<evidence type="ECO:0000313" key="4">
    <source>
        <dbReference type="EMBL" id="QII46452.1"/>
    </source>
</evidence>
<dbReference type="GO" id="GO:0000155">
    <property type="term" value="F:phosphorelay sensor kinase activity"/>
    <property type="evidence" value="ECO:0007669"/>
    <property type="project" value="InterPro"/>
</dbReference>
<feature type="domain" description="Signal transduction histidine kinase internal region" evidence="2">
    <location>
        <begin position="415"/>
        <end position="492"/>
    </location>
</feature>
<feature type="transmembrane region" description="Helical" evidence="1">
    <location>
        <begin position="283"/>
        <end position="305"/>
    </location>
</feature>
<dbReference type="Proteomes" id="UP000502928">
    <property type="component" value="Chromosome"/>
</dbReference>
<evidence type="ECO:0000259" key="2">
    <source>
        <dbReference type="Pfam" id="PF06580"/>
    </source>
</evidence>
<dbReference type="PANTHER" id="PTHR34220">
    <property type="entry name" value="SENSOR HISTIDINE KINASE YPDA"/>
    <property type="match status" value="1"/>
</dbReference>
<evidence type="ECO:0000256" key="1">
    <source>
        <dbReference type="SAM" id="Phobius"/>
    </source>
</evidence>
<keyword evidence="5" id="KW-1185">Reference proteome</keyword>
<sequence length="621" mass="71748">MKVYVKTILLFLVVLSAVDLYPQDPDHRLFEKEVGFKILKTNNDTDYDGFLAVKNRLAEPGEISEKTSPNDFYWIRLDLGDHVSKVGKDDSFYLRFNSFDHATIYLESQNRIVPKKIGKFDKNSESIQVDHSYYDSFLKLRRHNLPDDGYITLKARRITFREDVQNWSFTISNTSPNTFVTQQDFEDQVPYYFFTGLCFIMCFTTLSFYFFIKKSEFLWYSIYIVVTFVYVCGLNFGIYDFVFNNHYISYWVSQSFLFVDNIVYLFFFASFLQSKKEYPFVHFLVQVLAVLNVIILLCIGVLFALGDTIGFIFITQNAYALLNFTALLGLAYLMYVGKDPLAYVMALATSAYCAAPLVRTFYSTPEDGLLLDGLYYIIIGCSIEMVIFSFGLFYKIHLEFRENLMLQQRALFEKTRALRAQINPHFIFNSLSAIQHLVSVKKIESALKYLSKFSRLTRNVLESSMDINILLAEEIKMLEDYLSLELLRFDNSFSYTITTDEGLDPEEIEIPSMILQPFVENALIHGLLPKKSGTKQLDISFGKDNNHLICTVDDTGVGRLAAKERLHIYQNEKKSRGLEVTKLRLQSLGEGKDSITIVDKYDDNNQPMGTKVIVRIPLKIL</sequence>
<feature type="transmembrane region" description="Helical" evidence="1">
    <location>
        <begin position="311"/>
        <end position="334"/>
    </location>
</feature>
<proteinExistence type="predicted"/>